<gene>
    <name evidence="2" type="ORF">EM848_10635</name>
    <name evidence="1" type="ORF">EMO90_11680</name>
</gene>
<dbReference type="AlphaFoldDB" id="A0A5J5DX83"/>
<organism evidence="2 3">
    <name type="scientific">Bifidobacterium vespertilionis</name>
    <dbReference type="NCBI Taxonomy" id="2562524"/>
    <lineage>
        <taxon>Bacteria</taxon>
        <taxon>Bacillati</taxon>
        <taxon>Actinomycetota</taxon>
        <taxon>Actinomycetes</taxon>
        <taxon>Bifidobacteriales</taxon>
        <taxon>Bifidobacteriaceae</taxon>
        <taxon>Bifidobacterium</taxon>
    </lineage>
</organism>
<evidence type="ECO:0000313" key="1">
    <source>
        <dbReference type="EMBL" id="KAA8816183.1"/>
    </source>
</evidence>
<comment type="caution">
    <text evidence="2">The sequence shown here is derived from an EMBL/GenBank/DDBJ whole genome shotgun (WGS) entry which is preliminary data.</text>
</comment>
<evidence type="ECO:0000313" key="2">
    <source>
        <dbReference type="EMBL" id="KAA8821517.1"/>
    </source>
</evidence>
<dbReference type="PROSITE" id="PS01229">
    <property type="entry name" value="COF_2"/>
    <property type="match status" value="1"/>
</dbReference>
<reference evidence="3 4" key="1">
    <citation type="journal article" date="2019" name="Syst. Appl. Microbiol.">
        <title>Characterization of Bifidobacterium species in feaces of the Egyptian fruit bat: Description of B. vespertilionis sp. nov. and B. rousetti sp. nov.</title>
        <authorList>
            <person name="Modesto M."/>
            <person name="Satti M."/>
            <person name="Watanabe K."/>
            <person name="Puglisi E."/>
            <person name="Morelli L."/>
            <person name="Huang C.-H."/>
            <person name="Liou J.-S."/>
            <person name="Miyashita M."/>
            <person name="Tamura T."/>
            <person name="Saito S."/>
            <person name="Mori K."/>
            <person name="Huang L."/>
            <person name="Sciavilla P."/>
            <person name="Sandri C."/>
            <person name="Spiezio C."/>
            <person name="Vitali F."/>
            <person name="Cavalieri D."/>
            <person name="Perpetuini G."/>
            <person name="Tofalo R."/>
            <person name="Bonetti A."/>
            <person name="Arita M."/>
            <person name="Mattarelli P."/>
        </authorList>
    </citation>
    <scope>NUCLEOTIDE SEQUENCE [LARGE SCALE GENOMIC DNA]</scope>
    <source>
        <strain evidence="1 4">RST16</strain>
        <strain evidence="2 3">RST8</strain>
    </source>
</reference>
<dbReference type="PANTHER" id="PTHR10000">
    <property type="entry name" value="PHOSPHOSERINE PHOSPHATASE"/>
    <property type="match status" value="1"/>
</dbReference>
<dbReference type="InterPro" id="IPR036412">
    <property type="entry name" value="HAD-like_sf"/>
</dbReference>
<dbReference type="InterPro" id="IPR000150">
    <property type="entry name" value="Cof"/>
</dbReference>
<sequence>MSITSAFFDIDGTLTSFTAHEVPASTLRALKALRESGVRIFICTGRSPSQAIKVLDTIPVAFDGYVTYNGQYCLLDEHLDEQGTAQSAGEGIRRSRVIAEHPLDREDLALILDWLAAHPTVVSNFGERDYVYFNQVDEQMRATWRSLGKTAPKVYVDSPRRALDHPTYQVSPYITAEEEAALVATLPHVTGVRWHPAFTDLIPADGGKPAGMRVFLDHFGLDMADAIAFGDGGNDITMIEAAGIGVAMGNATENVKAAADHVTDDVDHDGIANALRRFGAL</sequence>
<evidence type="ECO:0000313" key="3">
    <source>
        <dbReference type="Proteomes" id="UP000345527"/>
    </source>
</evidence>
<dbReference type="InterPro" id="IPR006379">
    <property type="entry name" value="HAD-SF_hydro_IIB"/>
</dbReference>
<protein>
    <submittedName>
        <fullName evidence="2">Cof-type HAD-IIB family hydrolase</fullName>
    </submittedName>
</protein>
<dbReference type="GO" id="GO:0016791">
    <property type="term" value="F:phosphatase activity"/>
    <property type="evidence" value="ECO:0007669"/>
    <property type="project" value="UniProtKB-ARBA"/>
</dbReference>
<dbReference type="Gene3D" id="3.30.1240.10">
    <property type="match status" value="1"/>
</dbReference>
<name>A0A5J5DX83_9BIFI</name>
<dbReference type="SFLD" id="SFLDS00003">
    <property type="entry name" value="Haloacid_Dehalogenase"/>
    <property type="match status" value="1"/>
</dbReference>
<dbReference type="EMBL" id="RZOA01000027">
    <property type="protein sequence ID" value="KAA8821517.1"/>
    <property type="molecule type" value="Genomic_DNA"/>
</dbReference>
<accession>A0A5J5DX83</accession>
<dbReference type="Proteomes" id="UP000374630">
    <property type="component" value="Unassembled WGS sequence"/>
</dbReference>
<dbReference type="NCBIfam" id="TIGR01484">
    <property type="entry name" value="HAD-SF-IIB"/>
    <property type="match status" value="1"/>
</dbReference>
<dbReference type="SFLD" id="SFLDG01140">
    <property type="entry name" value="C2.B:_Phosphomannomutase_and_P"/>
    <property type="match status" value="1"/>
</dbReference>
<proteinExistence type="predicted"/>
<dbReference type="GO" id="GO:0005829">
    <property type="term" value="C:cytosol"/>
    <property type="evidence" value="ECO:0007669"/>
    <property type="project" value="TreeGrafter"/>
</dbReference>
<dbReference type="Proteomes" id="UP000345527">
    <property type="component" value="Unassembled WGS sequence"/>
</dbReference>
<dbReference type="GO" id="GO:0000287">
    <property type="term" value="F:magnesium ion binding"/>
    <property type="evidence" value="ECO:0007669"/>
    <property type="project" value="TreeGrafter"/>
</dbReference>
<dbReference type="OrthoDB" id="3180855at2"/>
<keyword evidence="4" id="KW-1185">Reference proteome</keyword>
<dbReference type="InterPro" id="IPR023214">
    <property type="entry name" value="HAD_sf"/>
</dbReference>
<dbReference type="EMBL" id="RZNZ01000023">
    <property type="protein sequence ID" value="KAA8816183.1"/>
    <property type="molecule type" value="Genomic_DNA"/>
</dbReference>
<evidence type="ECO:0000313" key="4">
    <source>
        <dbReference type="Proteomes" id="UP000374630"/>
    </source>
</evidence>
<keyword evidence="2" id="KW-0378">Hydrolase</keyword>
<dbReference type="Gene3D" id="3.40.50.1000">
    <property type="entry name" value="HAD superfamily/HAD-like"/>
    <property type="match status" value="1"/>
</dbReference>
<dbReference type="Pfam" id="PF08282">
    <property type="entry name" value="Hydrolase_3"/>
    <property type="match status" value="1"/>
</dbReference>
<dbReference type="PANTHER" id="PTHR10000:SF25">
    <property type="entry name" value="PHOSPHATASE YKRA-RELATED"/>
    <property type="match status" value="1"/>
</dbReference>
<dbReference type="SUPFAM" id="SSF56784">
    <property type="entry name" value="HAD-like"/>
    <property type="match status" value="1"/>
</dbReference>
<dbReference type="RefSeq" id="WP_150354907.1">
    <property type="nucleotide sequence ID" value="NZ_RZNZ01000023.1"/>
</dbReference>
<dbReference type="NCBIfam" id="TIGR00099">
    <property type="entry name" value="Cof-subfamily"/>
    <property type="match status" value="1"/>
</dbReference>